<sequence length="336" mass="35295">DGAGGQGWVAVEEDGTPVPDGEWTAEKALTLQDTLTEQVLPMWRLPPPADACPATATRSLWFGLVPTYSDAHETAFDPALGVPTTPGAAHLDDRADYEIRCRALRPAARPDCPPEVYWSEATEPFRLAPFFDPEGTKNRTVSITMPDLGAVAARAGQPAGPGGLAVTTPAGSRLSFDPDDGTPTNPSPPGGAVARTCTFALELLMIVAFFVFSLFLPVVVLLFQLWWLLLLRFCLPASATSVAVLAAYFGNGGEIGDLPQRAPEPSPGQPRDADLEQLDALLGARGLGARLGTAGFDPPRAEALVHALDPAAAATPGRPPALSRPPDPLCEKDAPP</sequence>
<dbReference type="EMBL" id="JARACI010001076">
    <property type="protein sequence ID" value="MDD9207274.1"/>
    <property type="molecule type" value="Genomic_DNA"/>
</dbReference>
<proteinExistence type="predicted"/>
<feature type="transmembrane region" description="Helical" evidence="2">
    <location>
        <begin position="203"/>
        <end position="223"/>
    </location>
</feature>
<feature type="transmembrane region" description="Helical" evidence="2">
    <location>
        <begin position="229"/>
        <end position="249"/>
    </location>
</feature>
<keyword evidence="4" id="KW-1185">Reference proteome</keyword>
<protein>
    <submittedName>
        <fullName evidence="3">Uncharacterized protein</fullName>
    </submittedName>
</protein>
<keyword evidence="2" id="KW-1133">Transmembrane helix</keyword>
<feature type="region of interest" description="Disordered" evidence="1">
    <location>
        <begin position="158"/>
        <end position="190"/>
    </location>
</feature>
<feature type="region of interest" description="Disordered" evidence="1">
    <location>
        <begin position="308"/>
        <end position="336"/>
    </location>
</feature>
<gene>
    <name evidence="3" type="ORF">PU560_12470</name>
</gene>
<evidence type="ECO:0000256" key="2">
    <source>
        <dbReference type="SAM" id="Phobius"/>
    </source>
</evidence>
<dbReference type="Proteomes" id="UP001165561">
    <property type="component" value="Unassembled WGS sequence"/>
</dbReference>
<keyword evidence="2" id="KW-0472">Membrane</keyword>
<evidence type="ECO:0000256" key="1">
    <source>
        <dbReference type="SAM" id="MobiDB-lite"/>
    </source>
</evidence>
<comment type="caution">
    <text evidence="3">The sequence shown here is derived from an EMBL/GenBank/DDBJ whole genome shotgun (WGS) entry which is preliminary data.</text>
</comment>
<keyword evidence="2" id="KW-0812">Transmembrane</keyword>
<evidence type="ECO:0000313" key="4">
    <source>
        <dbReference type="Proteomes" id="UP001165561"/>
    </source>
</evidence>
<organism evidence="3 4">
    <name type="scientific">Georgenia halotolerans</name>
    <dbReference type="NCBI Taxonomy" id="3028317"/>
    <lineage>
        <taxon>Bacteria</taxon>
        <taxon>Bacillati</taxon>
        <taxon>Actinomycetota</taxon>
        <taxon>Actinomycetes</taxon>
        <taxon>Micrococcales</taxon>
        <taxon>Bogoriellaceae</taxon>
        <taxon>Georgenia</taxon>
    </lineage>
</organism>
<name>A0ABT5TYX6_9MICO</name>
<reference evidence="3" key="1">
    <citation type="submission" date="2023-02" db="EMBL/GenBank/DDBJ databases">
        <title>Georgenia sp.10Sc9-8, isolated from a soil sample collected from the Taklamakan desert.</title>
        <authorList>
            <person name="Liu S."/>
        </authorList>
    </citation>
    <scope>NUCLEOTIDE SEQUENCE</scope>
    <source>
        <strain evidence="3">10Sc9-8</strain>
    </source>
</reference>
<feature type="non-terminal residue" evidence="3">
    <location>
        <position position="1"/>
    </location>
</feature>
<evidence type="ECO:0000313" key="3">
    <source>
        <dbReference type="EMBL" id="MDD9207274.1"/>
    </source>
</evidence>
<feature type="compositionally biased region" description="Pro residues" evidence="1">
    <location>
        <begin position="317"/>
        <end position="328"/>
    </location>
</feature>
<accession>A0ABT5TYX6</accession>